<organism evidence="1 2">
    <name type="scientific">Altericroceibacterium endophyticum</name>
    <dbReference type="NCBI Taxonomy" id="1808508"/>
    <lineage>
        <taxon>Bacteria</taxon>
        <taxon>Pseudomonadati</taxon>
        <taxon>Pseudomonadota</taxon>
        <taxon>Alphaproteobacteria</taxon>
        <taxon>Sphingomonadales</taxon>
        <taxon>Erythrobacteraceae</taxon>
        <taxon>Altericroceibacterium</taxon>
    </lineage>
</organism>
<dbReference type="OrthoDB" id="7593035at2"/>
<reference evidence="1 2" key="1">
    <citation type="submission" date="2019-12" db="EMBL/GenBank/DDBJ databases">
        <title>Genomic-based taxomic classification of the family Erythrobacteraceae.</title>
        <authorList>
            <person name="Xu L."/>
        </authorList>
    </citation>
    <scope>NUCLEOTIDE SEQUENCE [LARGE SCALE GENOMIC DNA]</scope>
    <source>
        <strain evidence="1 2">LMG 29518</strain>
    </source>
</reference>
<comment type="caution">
    <text evidence="1">The sequence shown here is derived from an EMBL/GenBank/DDBJ whole genome shotgun (WGS) entry which is preliminary data.</text>
</comment>
<evidence type="ECO:0000313" key="1">
    <source>
        <dbReference type="EMBL" id="MXO65347.1"/>
    </source>
</evidence>
<dbReference type="Proteomes" id="UP000438476">
    <property type="component" value="Unassembled WGS sequence"/>
</dbReference>
<protein>
    <submittedName>
        <fullName evidence="1">Uncharacterized protein</fullName>
    </submittedName>
</protein>
<keyword evidence="2" id="KW-1185">Reference proteome</keyword>
<dbReference type="AlphaFoldDB" id="A0A6I4T336"/>
<dbReference type="EMBL" id="WTYT01000002">
    <property type="protein sequence ID" value="MXO65347.1"/>
    <property type="molecule type" value="Genomic_DNA"/>
</dbReference>
<proteinExistence type="predicted"/>
<dbReference type="RefSeq" id="WP_160735747.1">
    <property type="nucleotide sequence ID" value="NZ_WTYT01000002.1"/>
</dbReference>
<accession>A0A6I4T336</accession>
<name>A0A6I4T336_9SPHN</name>
<evidence type="ECO:0000313" key="2">
    <source>
        <dbReference type="Proteomes" id="UP000438476"/>
    </source>
</evidence>
<sequence length="92" mass="10662">MTIKSTKGLDDLRVEFPARMLLDLLAGRITEELFRRQLDRSGSKNIFEHWLSRGLTISRAEMAPRDIDEDDDHIVLYFSDDPAARAFKLPEK</sequence>
<gene>
    <name evidence="1" type="ORF">GRI91_06235</name>
</gene>